<keyword evidence="1" id="KW-0472">Membrane</keyword>
<reference evidence="2" key="1">
    <citation type="submission" date="2019-07" db="EMBL/GenBank/DDBJ databases">
        <authorList>
            <person name="Palmer J.M."/>
        </authorList>
    </citation>
    <scope>NUCLEOTIDE SEQUENCE</scope>
    <source>
        <strain evidence="2">PC9</strain>
    </source>
</reference>
<dbReference type="RefSeq" id="XP_036629037.1">
    <property type="nucleotide sequence ID" value="XM_036779648.1"/>
</dbReference>
<dbReference type="AlphaFoldDB" id="A0A8H7DRB1"/>
<dbReference type="InterPro" id="IPR001680">
    <property type="entry name" value="WD40_rpt"/>
</dbReference>
<keyword evidence="1" id="KW-1133">Transmembrane helix</keyword>
<dbReference type="Gene3D" id="2.130.10.10">
    <property type="entry name" value="YVTN repeat-like/Quinoprotein amine dehydrogenase"/>
    <property type="match status" value="1"/>
</dbReference>
<accession>A0A8H7DRB1</accession>
<keyword evidence="1" id="KW-0812">Transmembrane</keyword>
<organism evidence="2 3">
    <name type="scientific">Pleurotus ostreatus</name>
    <name type="common">Oyster mushroom</name>
    <name type="synonym">White-rot fungus</name>
    <dbReference type="NCBI Taxonomy" id="5322"/>
    <lineage>
        <taxon>Eukaryota</taxon>
        <taxon>Fungi</taxon>
        <taxon>Dikarya</taxon>
        <taxon>Basidiomycota</taxon>
        <taxon>Agaricomycotina</taxon>
        <taxon>Agaricomycetes</taxon>
        <taxon>Agaricomycetidae</taxon>
        <taxon>Agaricales</taxon>
        <taxon>Pleurotineae</taxon>
        <taxon>Pleurotaceae</taxon>
        <taxon>Pleurotus</taxon>
    </lineage>
</organism>
<sequence>MSLTYELELEINTGFTQADTITCIAFSPTDLYIAAAIGTNVMIWDMAAGKLSYISPGRGACLCLAWYGEHALLAGRADGYLTQCHVIQETRVRSNLFVDGGRISISYLAISPDGSQLALGGGSHVSLWQKQDPDAVHVVWGHQNTLPKPRLGGMVLESPVDVTSLHFLGEEKVVATYRSHGMQEYTINNGGVVSSAKSIAHNAPIAAASISQDRTKVVIPNNQSGFDVYDLDNGTLCAALRLDAHIINGGQFPAQFIHAGAHIVGGGPKVVAIWHLSSQQRVLSIQFDDELHPDLSNALVEALACNTASDSGDAAIRPFRLAVVTKPAALLIYRGRPINAAAAASAGRGPSNPSFVYWILPVLCIVGAIMAAADRLRSYEVIKFFNF</sequence>
<gene>
    <name evidence="2" type="ORF">PC9H_010154</name>
</gene>
<dbReference type="SUPFAM" id="SSF50978">
    <property type="entry name" value="WD40 repeat-like"/>
    <property type="match status" value="1"/>
</dbReference>
<dbReference type="VEuPathDB" id="FungiDB:PC9H_010154"/>
<proteinExistence type="predicted"/>
<evidence type="ECO:0000256" key="1">
    <source>
        <dbReference type="SAM" id="Phobius"/>
    </source>
</evidence>
<comment type="caution">
    <text evidence="2">The sequence shown here is derived from an EMBL/GenBank/DDBJ whole genome shotgun (WGS) entry which is preliminary data.</text>
</comment>
<keyword evidence="3" id="KW-1185">Reference proteome</keyword>
<dbReference type="InterPro" id="IPR015943">
    <property type="entry name" value="WD40/YVTN_repeat-like_dom_sf"/>
</dbReference>
<dbReference type="Pfam" id="PF00400">
    <property type="entry name" value="WD40"/>
    <property type="match status" value="1"/>
</dbReference>
<evidence type="ECO:0000313" key="2">
    <source>
        <dbReference type="EMBL" id="KAF7424843.1"/>
    </source>
</evidence>
<dbReference type="EMBL" id="JACETU010000007">
    <property type="protein sequence ID" value="KAF7424843.1"/>
    <property type="molecule type" value="Genomic_DNA"/>
</dbReference>
<evidence type="ECO:0008006" key="4">
    <source>
        <dbReference type="Google" id="ProtNLM"/>
    </source>
</evidence>
<name>A0A8H7DRB1_PLEOS</name>
<dbReference type="GeneID" id="59379972"/>
<feature type="transmembrane region" description="Helical" evidence="1">
    <location>
        <begin position="355"/>
        <end position="373"/>
    </location>
</feature>
<dbReference type="InterPro" id="IPR036322">
    <property type="entry name" value="WD40_repeat_dom_sf"/>
</dbReference>
<evidence type="ECO:0000313" key="3">
    <source>
        <dbReference type="Proteomes" id="UP000623687"/>
    </source>
</evidence>
<dbReference type="OrthoDB" id="2752513at2759"/>
<dbReference type="Proteomes" id="UP000623687">
    <property type="component" value="Unassembled WGS sequence"/>
</dbReference>
<protein>
    <recommendedName>
        <fullName evidence="4">WD40 repeat-like protein</fullName>
    </recommendedName>
</protein>